<keyword evidence="1" id="KW-0378">Hydrolase</keyword>
<organism evidence="4 5">
    <name type="scientific">Aeoliella straminimaris</name>
    <dbReference type="NCBI Taxonomy" id="2954799"/>
    <lineage>
        <taxon>Bacteria</taxon>
        <taxon>Pseudomonadati</taxon>
        <taxon>Planctomycetota</taxon>
        <taxon>Planctomycetia</taxon>
        <taxon>Pirellulales</taxon>
        <taxon>Lacipirellulaceae</taxon>
        <taxon>Aeoliella</taxon>
    </lineage>
</organism>
<dbReference type="Pfam" id="PF01590">
    <property type="entry name" value="GAF"/>
    <property type="match status" value="1"/>
</dbReference>
<dbReference type="Gene3D" id="3.30.450.40">
    <property type="match status" value="1"/>
</dbReference>
<dbReference type="Proteomes" id="UP001155241">
    <property type="component" value="Unassembled WGS sequence"/>
</dbReference>
<dbReference type="InterPro" id="IPR052016">
    <property type="entry name" value="Bact_Sigma-Reg"/>
</dbReference>
<dbReference type="PANTHER" id="PTHR43156:SF2">
    <property type="entry name" value="STAGE II SPORULATION PROTEIN E"/>
    <property type="match status" value="1"/>
</dbReference>
<dbReference type="RefSeq" id="WP_252853130.1">
    <property type="nucleotide sequence ID" value="NZ_JAMXLR010000051.1"/>
</dbReference>
<protein>
    <submittedName>
        <fullName evidence="4">GAF domain-containing protein</fullName>
    </submittedName>
</protein>
<feature type="region of interest" description="Disordered" evidence="2">
    <location>
        <begin position="188"/>
        <end position="220"/>
    </location>
</feature>
<dbReference type="PANTHER" id="PTHR43156">
    <property type="entry name" value="STAGE II SPORULATION PROTEIN E-RELATED"/>
    <property type="match status" value="1"/>
</dbReference>
<accession>A0A9X2F9R9</accession>
<evidence type="ECO:0000256" key="1">
    <source>
        <dbReference type="ARBA" id="ARBA00022801"/>
    </source>
</evidence>
<evidence type="ECO:0000313" key="4">
    <source>
        <dbReference type="EMBL" id="MCO6045017.1"/>
    </source>
</evidence>
<evidence type="ECO:0000313" key="5">
    <source>
        <dbReference type="Proteomes" id="UP001155241"/>
    </source>
</evidence>
<gene>
    <name evidence="4" type="ORF">NG895_13995</name>
</gene>
<dbReference type="InterPro" id="IPR003018">
    <property type="entry name" value="GAF"/>
</dbReference>
<feature type="domain" description="GAF" evidence="3">
    <location>
        <begin position="47"/>
        <end position="189"/>
    </location>
</feature>
<dbReference type="GO" id="GO:0016791">
    <property type="term" value="F:phosphatase activity"/>
    <property type="evidence" value="ECO:0007669"/>
    <property type="project" value="TreeGrafter"/>
</dbReference>
<dbReference type="AlphaFoldDB" id="A0A9X2F9R9"/>
<dbReference type="SMART" id="SM00065">
    <property type="entry name" value="GAF"/>
    <property type="match status" value="1"/>
</dbReference>
<feature type="compositionally biased region" description="Low complexity" evidence="2">
    <location>
        <begin position="202"/>
        <end position="216"/>
    </location>
</feature>
<keyword evidence="5" id="KW-1185">Reference proteome</keyword>
<dbReference type="Gene3D" id="3.60.40.10">
    <property type="entry name" value="PPM-type phosphatase domain"/>
    <property type="match status" value="1"/>
</dbReference>
<sequence>MQSGINQQAALPGEILGAVVPKVAEPQVVTRPSAAAGQAVLASRQDKLDQRLTAVLRGLVSGFACDAADFYLLNAASNELVLRSHYHAEEGEPGAARRTLAAARADVTALAGSAIVLEDDVEVAGWPVPVWCGAAICLPVASDETIHGTLWLYSSQPRTFADAELELAEVVAGRLAVEIELNAWRVAGSGGNDPAPTPPPVEVETSSATPAASPTTKARIARPASNPLVDEWELAGWTFDGVTPQAFYDWQTLPDGRTLVATGSIDCADAMADGWLQAARIALRAHAGAASDAGELLTRVNHTLWLASPGGEGLAVSVAMLDVDGTHASLATAGEAGFARWRASSCDWTSANCPALGWSERAVYSPSRVELLVRERLVLTAAGMPIAEKRDAHRLSSRLRHSSPDELRAMPGKRALRLFAEAAHSVGKRPAGLALVRRR</sequence>
<dbReference type="InterPro" id="IPR036457">
    <property type="entry name" value="PPM-type-like_dom_sf"/>
</dbReference>
<proteinExistence type="predicted"/>
<name>A0A9X2F9R9_9BACT</name>
<dbReference type="SUPFAM" id="SSF55781">
    <property type="entry name" value="GAF domain-like"/>
    <property type="match status" value="1"/>
</dbReference>
<evidence type="ECO:0000259" key="3">
    <source>
        <dbReference type="SMART" id="SM00065"/>
    </source>
</evidence>
<comment type="caution">
    <text evidence="4">The sequence shown here is derived from an EMBL/GenBank/DDBJ whole genome shotgun (WGS) entry which is preliminary data.</text>
</comment>
<reference evidence="4" key="1">
    <citation type="submission" date="2022-06" db="EMBL/GenBank/DDBJ databases">
        <title>Aeoliella straminimaris, a novel planctomycete from sediments.</title>
        <authorList>
            <person name="Vitorino I.R."/>
            <person name="Lage O.M."/>
        </authorList>
    </citation>
    <scope>NUCLEOTIDE SEQUENCE</scope>
    <source>
        <strain evidence="4">ICT_H6.2</strain>
    </source>
</reference>
<dbReference type="InterPro" id="IPR029016">
    <property type="entry name" value="GAF-like_dom_sf"/>
</dbReference>
<evidence type="ECO:0000256" key="2">
    <source>
        <dbReference type="SAM" id="MobiDB-lite"/>
    </source>
</evidence>
<dbReference type="EMBL" id="JAMXLR010000051">
    <property type="protein sequence ID" value="MCO6045017.1"/>
    <property type="molecule type" value="Genomic_DNA"/>
</dbReference>